<sequence length="1477" mass="165726">MLLIAIALSLPVVQTKIAHYATEKINKDFGTDISVDQVAITVFGSVKLKKVMIKDKHKDTLIYAKRINTSILDFNKLINGQLLFGAMRADGMTVIVKTYKGEKDSSLDEFIAAFDDGKPSSGKFLMTSKKINISDSRFMEIDENREVPLDVDFTKLNAVLTNFKIKGPNVTTQINEMSFKDHRGMEVESLASHFTYTKQNIRLEKLDFKTKYSNFNGDVILKYDRKDFADFNNKVVFDINTNSALISSTDIKYFWKEMGKDQEFKFSGKVDGTLNDFFAKNLKLTDNHSIIEGDVRFKNLFAKPNQGDFYMKGSFKKVSSSYEKLTALLPNVLGKKLPTSLRKIGQFNLIGDAEVTTKAIDAVFDLETKLGNVSSDLSIKNLDNIDKAIYNGNITLTQFDLGTFLNKKEIGKVTLDVAVDGKGFVEKYLDTKFSGEISSATYNGYTYQNIIANGSFKKPYFKGKVNINDPNLFLDFNGTVNLNKRNKIYDFHAKVDYANLKKLGFMNDAVSVFRGVIDSNLSGSNLNNMKGTVALTNASYQNQKDTYFFDEVTLSSQFGLDNERTITLLSPDAINGSIKGKFDYNQIEKMVMNSLGSLYSNYKPDAIRKGQYIKFNFSDFNKIVEILNPKISLDENAVIQGSINGDDNDFKFNFNAKYLDGFDVHLDNVQVSLDNKNPLYNTYIELDSIKTKYYKIRDFSLINATSNDTLNFRTEFKGGESGNDFYNINAYHTIDKQRKSVVGIRKSEMMFKDFLWYINEKESADNRIIFDKSFKEFEFGNIIVSHENQKMQLNGTINGTKNKDLHLNFEEVNLNKITPDIQEFVFDGKLNGDVYLKQNNNIYQPTASLEIKDLIVNDNSLGNLNLDIEGDNSFKKFDVEASVENENFKSLTAEGNFQIVENDTKLDLNLNFQRFNLGILAKLGGDVLSNIRGYVSGDAKINGSVSNVNYSGKLLVDDAGMTIPYLNVDYAVRNNSVVRVTQNSFIIEPTKLFDTKFNTEGDLKGIIKHKQFGNWQLDLDLSSNKILALNTKDSEDAAYFGVAFIDGEARISGPTNALVIDVNAESKEGTSVKIPINNADAVSDNDYIHFVTKNEKNNIPDPKVIKELNYNGLQMNFEFKITPEADIEVILDRESGHGMKGNGKGTMLFRINTLGDLNMWGDFAVYKGEYNFRYGGLINKKFKVSPSSYIAWEGNPYNAILNLEAIYNTNANPGVLLDNTSVNQKTPVDVVIGVKGTLTNPEPDFNINFPNVSSVMKAEIETKLADKDTRSKQAIFLLSTGSFLSAEGLSQAQYSNFAFETAGSILGKLFNDDSGNMQIDLNYFQADKSAINPNDGRVVATISTKVSDRITINGKVGVPVGGLNESTIVGNFELKYRVNEDGTLNLRVFNRENDITYLGQGVGYTQGLGVSYQVDFDTFKELVNKIFTKTKIDKVPTENKSEENEKLPDYIKMKTPSNKNKESNTTTPNKEAVKTEE</sequence>
<comment type="subcellular location">
    <subcellularLocation>
        <location evidence="1">Membrane</location>
        <topology evidence="1">Single-pass membrane protein</topology>
    </subcellularLocation>
</comment>
<dbReference type="InterPro" id="IPR007452">
    <property type="entry name" value="TamB_C"/>
</dbReference>
<dbReference type="EMBL" id="PQNY01000009">
    <property type="protein sequence ID" value="POS01620.1"/>
    <property type="molecule type" value="Genomic_DNA"/>
</dbReference>
<evidence type="ECO:0000259" key="6">
    <source>
        <dbReference type="Pfam" id="PF04357"/>
    </source>
</evidence>
<name>A0A2S4N7E4_9FLAO</name>
<keyword evidence="8" id="KW-1185">Reference proteome</keyword>
<evidence type="ECO:0000256" key="4">
    <source>
        <dbReference type="ARBA" id="ARBA00023136"/>
    </source>
</evidence>
<dbReference type="Pfam" id="PF04357">
    <property type="entry name" value="TamB"/>
    <property type="match status" value="1"/>
</dbReference>
<comment type="caution">
    <text evidence="7">The sequence shown here is derived from an EMBL/GenBank/DDBJ whole genome shotgun (WGS) entry which is preliminary data.</text>
</comment>
<dbReference type="RefSeq" id="WP_245874621.1">
    <property type="nucleotide sequence ID" value="NZ_PQNY01000009.1"/>
</dbReference>
<feature type="domain" description="Translocation and assembly module TamB C-terminal" evidence="6">
    <location>
        <begin position="998"/>
        <end position="1416"/>
    </location>
</feature>
<evidence type="ECO:0000256" key="5">
    <source>
        <dbReference type="SAM" id="MobiDB-lite"/>
    </source>
</evidence>
<keyword evidence="2" id="KW-0812">Transmembrane</keyword>
<feature type="region of interest" description="Disordered" evidence="5">
    <location>
        <begin position="1435"/>
        <end position="1477"/>
    </location>
</feature>
<evidence type="ECO:0000313" key="7">
    <source>
        <dbReference type="EMBL" id="POS01620.1"/>
    </source>
</evidence>
<protein>
    <submittedName>
        <fullName evidence="7">Uncharacterized protein DUF490</fullName>
    </submittedName>
</protein>
<keyword evidence="3" id="KW-1133">Transmembrane helix</keyword>
<evidence type="ECO:0000256" key="2">
    <source>
        <dbReference type="ARBA" id="ARBA00022692"/>
    </source>
</evidence>
<evidence type="ECO:0000313" key="8">
    <source>
        <dbReference type="Proteomes" id="UP000237056"/>
    </source>
</evidence>
<organism evidence="7 8">
    <name type="scientific">Flavobacterium croceum DSM 17960</name>
    <dbReference type="NCBI Taxonomy" id="1121886"/>
    <lineage>
        <taxon>Bacteria</taxon>
        <taxon>Pseudomonadati</taxon>
        <taxon>Bacteroidota</taxon>
        <taxon>Flavobacteriia</taxon>
        <taxon>Flavobacteriales</taxon>
        <taxon>Flavobacteriaceae</taxon>
        <taxon>Flavobacterium</taxon>
    </lineage>
</organism>
<feature type="compositionally biased region" description="Basic and acidic residues" evidence="5">
    <location>
        <begin position="1435"/>
        <end position="1452"/>
    </location>
</feature>
<keyword evidence="4" id="KW-0472">Membrane</keyword>
<feature type="compositionally biased region" description="Polar residues" evidence="5">
    <location>
        <begin position="1455"/>
        <end position="1469"/>
    </location>
</feature>
<evidence type="ECO:0000256" key="3">
    <source>
        <dbReference type="ARBA" id="ARBA00022989"/>
    </source>
</evidence>
<evidence type="ECO:0000256" key="1">
    <source>
        <dbReference type="ARBA" id="ARBA00004167"/>
    </source>
</evidence>
<dbReference type="GO" id="GO:0005886">
    <property type="term" value="C:plasma membrane"/>
    <property type="evidence" value="ECO:0007669"/>
    <property type="project" value="InterPro"/>
</dbReference>
<proteinExistence type="predicted"/>
<accession>A0A2S4N7E4</accession>
<dbReference type="GO" id="GO:0009306">
    <property type="term" value="P:protein secretion"/>
    <property type="evidence" value="ECO:0007669"/>
    <property type="project" value="InterPro"/>
</dbReference>
<reference evidence="7 8" key="1">
    <citation type="submission" date="2018-01" db="EMBL/GenBank/DDBJ databases">
        <title>Genomic Encyclopedia of Type Strains, Phase I: the one thousand microbial genomes (KMG-I) project.</title>
        <authorList>
            <person name="Goeker M."/>
        </authorList>
    </citation>
    <scope>NUCLEOTIDE SEQUENCE [LARGE SCALE GENOMIC DNA]</scope>
    <source>
        <strain evidence="7 8">DSM 17960</strain>
    </source>
</reference>
<dbReference type="Proteomes" id="UP000237056">
    <property type="component" value="Unassembled WGS sequence"/>
</dbReference>
<gene>
    <name evidence="7" type="ORF">Q361_10980</name>
</gene>